<reference evidence="1" key="1">
    <citation type="submission" date="2019-08" db="EMBL/GenBank/DDBJ databases">
        <authorList>
            <person name="Kucharzyk K."/>
            <person name="Murdoch R.W."/>
            <person name="Higgins S."/>
            <person name="Loffler F."/>
        </authorList>
    </citation>
    <scope>NUCLEOTIDE SEQUENCE</scope>
</reference>
<dbReference type="EMBL" id="VSSQ01013441">
    <property type="protein sequence ID" value="MPM51493.1"/>
    <property type="molecule type" value="Genomic_DNA"/>
</dbReference>
<protein>
    <submittedName>
        <fullName evidence="1">Uncharacterized protein</fullName>
    </submittedName>
</protein>
<organism evidence="1">
    <name type="scientific">bioreactor metagenome</name>
    <dbReference type="NCBI Taxonomy" id="1076179"/>
    <lineage>
        <taxon>unclassified sequences</taxon>
        <taxon>metagenomes</taxon>
        <taxon>ecological metagenomes</taxon>
    </lineage>
</organism>
<sequence length="158" mass="16251">MVPLGNIELRKLAGSLGRKRFLGVVSKGSGGGAGGAAHHGGTGSRGCNCAGVGHLDGDLTDQGSAGSDLIHGGYLVDRARERLQAAAHRNGRGLSNSKGPGLGSVERELECHGVTVKDIGYGGPRGHRVTLVYVKGLHHAVGCSDQLQIIHIVRFAPH</sequence>
<comment type="caution">
    <text evidence="1">The sequence shown here is derived from an EMBL/GenBank/DDBJ whole genome shotgun (WGS) entry which is preliminary data.</text>
</comment>
<accession>A0A645AKW3</accession>
<proteinExistence type="predicted"/>
<evidence type="ECO:0000313" key="1">
    <source>
        <dbReference type="EMBL" id="MPM51493.1"/>
    </source>
</evidence>
<dbReference type="AlphaFoldDB" id="A0A645AKW3"/>
<gene>
    <name evidence="1" type="ORF">SDC9_98242</name>
</gene>
<name>A0A645AKW3_9ZZZZ</name>